<gene>
    <name evidence="1" type="ORF">EI42_05266</name>
</gene>
<comment type="caution">
    <text evidence="1">The sequence shown here is derived from an EMBL/GenBank/DDBJ whole genome shotgun (WGS) entry which is preliminary data.</text>
</comment>
<dbReference type="EMBL" id="QKUF01000029">
    <property type="protein sequence ID" value="PZW22920.1"/>
    <property type="molecule type" value="Genomic_DNA"/>
</dbReference>
<protein>
    <submittedName>
        <fullName evidence="1">Uncharacterized protein</fullName>
    </submittedName>
</protein>
<organism evidence="1 2">
    <name type="scientific">Thermosporothrix hazakensis</name>
    <dbReference type="NCBI Taxonomy" id="644383"/>
    <lineage>
        <taxon>Bacteria</taxon>
        <taxon>Bacillati</taxon>
        <taxon>Chloroflexota</taxon>
        <taxon>Ktedonobacteria</taxon>
        <taxon>Ktedonobacterales</taxon>
        <taxon>Thermosporotrichaceae</taxon>
        <taxon>Thermosporothrix</taxon>
    </lineage>
</organism>
<reference evidence="1 2" key="1">
    <citation type="submission" date="2018-06" db="EMBL/GenBank/DDBJ databases">
        <title>Genomic Encyclopedia of Archaeal and Bacterial Type Strains, Phase II (KMG-II): from individual species to whole genera.</title>
        <authorList>
            <person name="Goeker M."/>
        </authorList>
    </citation>
    <scope>NUCLEOTIDE SEQUENCE [LARGE SCALE GENOMIC DNA]</scope>
    <source>
        <strain evidence="1 2">ATCC BAA-1881</strain>
    </source>
</reference>
<evidence type="ECO:0000313" key="1">
    <source>
        <dbReference type="EMBL" id="PZW22920.1"/>
    </source>
</evidence>
<dbReference type="RefSeq" id="WP_111325536.1">
    <property type="nucleotide sequence ID" value="NZ_BIFX01000001.1"/>
</dbReference>
<dbReference type="Proteomes" id="UP000248806">
    <property type="component" value="Unassembled WGS sequence"/>
</dbReference>
<name>A0A326TZP2_THEHA</name>
<proteinExistence type="predicted"/>
<accession>A0A326TZP2</accession>
<evidence type="ECO:0000313" key="2">
    <source>
        <dbReference type="Proteomes" id="UP000248806"/>
    </source>
</evidence>
<keyword evidence="2" id="KW-1185">Reference proteome</keyword>
<dbReference type="AlphaFoldDB" id="A0A326TZP2"/>
<sequence length="269" mass="31299">MEPEPGSRLHYASKQQLLHVLEVLLARHPELQAEVAATLHSLDAQPQEEDAWEAERTLDAWDDDEVIIIPSQKHPSLPPMDLGAYRQRIDNYPVRLEQKESLKVLRADLVELLHEAELRTVHYDYYNALGLYALILDARLSSRNTQIDRLFDEVIDEFIPSLAALLSEASNSVGYDTSFRPLLSDEERTGWLKRLFAFWLKRLEQRRGDDELVEIMYDMAWNSDADLLRQLAEEELSRLKDEGPSNIVDFSRQYRTRLIERFLHGIPFS</sequence>
<dbReference type="OrthoDB" id="165078at2"/>